<feature type="compositionally biased region" description="Low complexity" evidence="2">
    <location>
        <begin position="14"/>
        <end position="33"/>
    </location>
</feature>
<proteinExistence type="predicted"/>
<keyword evidence="1" id="KW-0175">Coiled coil</keyword>
<dbReference type="PANTHER" id="PTHR33273">
    <property type="entry name" value="DOMAIN-CONTAINING PROTEIN, PUTATIVE-RELATED"/>
    <property type="match status" value="1"/>
</dbReference>
<dbReference type="OrthoDB" id="7698997at2759"/>
<evidence type="ECO:0000256" key="2">
    <source>
        <dbReference type="SAM" id="MobiDB-lite"/>
    </source>
</evidence>
<dbReference type="InterPro" id="IPR005135">
    <property type="entry name" value="Endo/exonuclease/phosphatase"/>
</dbReference>
<evidence type="ECO:0000256" key="1">
    <source>
        <dbReference type="SAM" id="Coils"/>
    </source>
</evidence>
<protein>
    <submittedName>
        <fullName evidence="4">Similar to X-element\ORF2: Probable RNA-directed DNA polymerase from transposon X-element (Drosophila melanogaster)</fullName>
    </submittedName>
</protein>
<accession>A0A8J2H6V1</accession>
<dbReference type="Pfam" id="PF14529">
    <property type="entry name" value="Exo_endo_phos_2"/>
    <property type="match status" value="1"/>
</dbReference>
<name>A0A8J2H6V1_COTCN</name>
<gene>
    <name evidence="4" type="ORF">HICCMSTLAB_LOCUS2781</name>
</gene>
<feature type="region of interest" description="Disordered" evidence="2">
    <location>
        <begin position="1"/>
        <end position="116"/>
    </location>
</feature>
<feature type="non-terminal residue" evidence="4">
    <location>
        <position position="552"/>
    </location>
</feature>
<feature type="compositionally biased region" description="Basic residues" evidence="2">
    <location>
        <begin position="105"/>
        <end position="114"/>
    </location>
</feature>
<feature type="domain" description="Endonuclease/exonuclease/phosphatase" evidence="3">
    <location>
        <begin position="436"/>
        <end position="547"/>
    </location>
</feature>
<keyword evidence="4" id="KW-0548">Nucleotidyltransferase</keyword>
<sequence>MGDGGVQSHEHMTNNDQTNEQVNNANNQQNNFNIITAKRKRTSNSYLSMKDPKKPKDATQNPSVVKISNRFTPLAPLNNDIEMDGSEEESIHEDDDNQDNQNPANKHKQTKKTVKPPPLVVHVNVQSHAKFLQAIRDQIKDVKLSQLETNARYLGSTKVSWDYYRNKRKITQCHNCQEWGHATSNCFAEPACLKCAGNHLTSTCVKTRETPVHCVNSGGAHPANFIDCPTYKNIISKTQNNQNQKSKKKFAHPSSDISNVQHFPPMNKPANGGVANMHSNGTSNNRHQINRDQFQIHPSATNQNQTADIISLANEIQEIEQICDINEMLSLVKDLKQKLLKCRNKTQQFEVFVNFSFTIGVPKICSCNSNGLKNKIGEVIEFLDRMSIDLFLIHETRLNSTDRIKIKNYSIIRRDKTSAAGGIAILCLVIKLTSQLYVVSAYCSPQVKFTAKDLDNIFNIGEKVLLIGDLNARHRTWNCHRINPRGTVLYNYSLKNNYCVQFTDKPTHYPTNNMTPTTIDIYVNKNVSQASELKVLDELNSGHNPIILSLGN</sequence>
<dbReference type="Proteomes" id="UP000786811">
    <property type="component" value="Unassembled WGS sequence"/>
</dbReference>
<keyword evidence="4" id="KW-0808">Transferase</keyword>
<organism evidence="4 5">
    <name type="scientific">Cotesia congregata</name>
    <name type="common">Parasitoid wasp</name>
    <name type="synonym">Apanteles congregatus</name>
    <dbReference type="NCBI Taxonomy" id="51543"/>
    <lineage>
        <taxon>Eukaryota</taxon>
        <taxon>Metazoa</taxon>
        <taxon>Ecdysozoa</taxon>
        <taxon>Arthropoda</taxon>
        <taxon>Hexapoda</taxon>
        <taxon>Insecta</taxon>
        <taxon>Pterygota</taxon>
        <taxon>Neoptera</taxon>
        <taxon>Endopterygota</taxon>
        <taxon>Hymenoptera</taxon>
        <taxon>Apocrita</taxon>
        <taxon>Ichneumonoidea</taxon>
        <taxon>Braconidae</taxon>
        <taxon>Microgastrinae</taxon>
        <taxon>Cotesia</taxon>
    </lineage>
</organism>
<evidence type="ECO:0000313" key="4">
    <source>
        <dbReference type="EMBL" id="CAG5078573.1"/>
    </source>
</evidence>
<keyword evidence="5" id="KW-1185">Reference proteome</keyword>
<evidence type="ECO:0000313" key="5">
    <source>
        <dbReference type="Proteomes" id="UP000786811"/>
    </source>
</evidence>
<dbReference type="PANTHER" id="PTHR33273:SF4">
    <property type="entry name" value="ENDONUCLEASE_EXONUCLEASE_PHOSPHATASE DOMAIN-CONTAINING PROTEIN"/>
    <property type="match status" value="1"/>
</dbReference>
<feature type="compositionally biased region" description="Acidic residues" evidence="2">
    <location>
        <begin position="81"/>
        <end position="98"/>
    </location>
</feature>
<reference evidence="4" key="1">
    <citation type="submission" date="2021-04" db="EMBL/GenBank/DDBJ databases">
        <authorList>
            <person name="Chebbi M.A.C M."/>
        </authorList>
    </citation>
    <scope>NUCLEOTIDE SEQUENCE</scope>
</reference>
<dbReference type="InterPro" id="IPR036691">
    <property type="entry name" value="Endo/exonu/phosph_ase_sf"/>
</dbReference>
<dbReference type="EMBL" id="CAJNRD030001117">
    <property type="protein sequence ID" value="CAG5078573.1"/>
    <property type="molecule type" value="Genomic_DNA"/>
</dbReference>
<keyword evidence="4" id="KW-0695">RNA-directed DNA polymerase</keyword>
<dbReference type="Gene3D" id="3.60.10.10">
    <property type="entry name" value="Endonuclease/exonuclease/phosphatase"/>
    <property type="match status" value="1"/>
</dbReference>
<dbReference type="GO" id="GO:0003964">
    <property type="term" value="F:RNA-directed DNA polymerase activity"/>
    <property type="evidence" value="ECO:0007669"/>
    <property type="project" value="UniProtKB-KW"/>
</dbReference>
<evidence type="ECO:0000259" key="3">
    <source>
        <dbReference type="Pfam" id="PF14529"/>
    </source>
</evidence>
<feature type="coiled-coil region" evidence="1">
    <location>
        <begin position="302"/>
        <end position="345"/>
    </location>
</feature>
<dbReference type="AlphaFoldDB" id="A0A8J2H6V1"/>
<comment type="caution">
    <text evidence="4">The sequence shown here is derived from an EMBL/GenBank/DDBJ whole genome shotgun (WGS) entry which is preliminary data.</text>
</comment>
<dbReference type="SUPFAM" id="SSF56219">
    <property type="entry name" value="DNase I-like"/>
    <property type="match status" value="1"/>
</dbReference>